<feature type="region of interest" description="Disordered" evidence="1">
    <location>
        <begin position="291"/>
        <end position="315"/>
    </location>
</feature>
<dbReference type="EMBL" id="APWK03000229">
    <property type="protein sequence ID" value="PHH49259.1"/>
    <property type="molecule type" value="Genomic_DNA"/>
</dbReference>
<dbReference type="Proteomes" id="UP000222788">
    <property type="component" value="Unassembled WGS sequence"/>
</dbReference>
<accession>A0A2C5W0I5</accession>
<protein>
    <submittedName>
        <fullName evidence="2">Uncharacterized protein</fullName>
    </submittedName>
</protein>
<evidence type="ECO:0000313" key="2">
    <source>
        <dbReference type="EMBL" id="PHH49259.1"/>
    </source>
</evidence>
<evidence type="ECO:0000256" key="1">
    <source>
        <dbReference type="SAM" id="MobiDB-lite"/>
    </source>
</evidence>
<sequence length="315" mass="36410">MRFSSVFSWFGVSLQGLRGSRPSSTQDVQPAEITESELTPLAAGLENTEEIEPEYIVEPYDFKTTDITSQDYLPDRGYLASFYPNSETRVYSKHYDEEGEETMLSIYFDEDRQVTSFRNDELRYEKDHDYKLPLHYIFEALCYRQSIDYFAMDWIVMDIFDVPTLERIEQYRESNLLGIEDDIRLTEKDRYWGIFSNTYYYQQASHMIPARIDKMIIRRQERWIEGTEYPATVAHLIMFSFKSFDSRGQDPPATDPAEIRALEVVGAAIEAVDGTEAAKLKQELGIRPEAGADTLDDFAEAAPEKSDTEPALEDS</sequence>
<keyword evidence="3" id="KW-1185">Reference proteome</keyword>
<evidence type="ECO:0000313" key="3">
    <source>
        <dbReference type="Proteomes" id="UP000222788"/>
    </source>
</evidence>
<reference evidence="2 3" key="1">
    <citation type="journal article" date="2013" name="Fungal Biol.">
        <title>Analysis of microsatellite markers in the genome of the plant pathogen Ceratocystis fimbriata.</title>
        <authorList>
            <person name="Simpson M.C."/>
            <person name="Wilken P.M."/>
            <person name="Coetzee M.P."/>
            <person name="Wingfield M.J."/>
            <person name="Wingfield B.D."/>
        </authorList>
    </citation>
    <scope>NUCLEOTIDE SEQUENCE [LARGE SCALE GENOMIC DNA]</scope>
    <source>
        <strain evidence="2 3">CBS 114723</strain>
    </source>
</reference>
<name>A0A2C5W0I5_9PEZI</name>
<gene>
    <name evidence="2" type="ORF">CFIMG_007852RA00001</name>
</gene>
<proteinExistence type="predicted"/>
<reference evidence="2 3" key="2">
    <citation type="journal article" date="2013" name="IMA Fungus">
        <title>IMA Genome-F 1: Ceratocystis fimbriata: Draft nuclear genome sequence for the plant pathogen, Ceratocystis fimbriata.</title>
        <authorList>
            <person name="Wilken P.M."/>
            <person name="Steenkamp E.T."/>
            <person name="Wingfield M.J."/>
            <person name="de Beer Z.W."/>
            <person name="Wingfield B.D."/>
        </authorList>
    </citation>
    <scope>NUCLEOTIDE SEQUENCE [LARGE SCALE GENOMIC DNA]</scope>
    <source>
        <strain evidence="2 3">CBS 114723</strain>
    </source>
</reference>
<organism evidence="2 3">
    <name type="scientific">Ceratocystis fimbriata CBS 114723</name>
    <dbReference type="NCBI Taxonomy" id="1035309"/>
    <lineage>
        <taxon>Eukaryota</taxon>
        <taxon>Fungi</taxon>
        <taxon>Dikarya</taxon>
        <taxon>Ascomycota</taxon>
        <taxon>Pezizomycotina</taxon>
        <taxon>Sordariomycetes</taxon>
        <taxon>Hypocreomycetidae</taxon>
        <taxon>Microascales</taxon>
        <taxon>Ceratocystidaceae</taxon>
        <taxon>Ceratocystis</taxon>
    </lineage>
</organism>
<comment type="caution">
    <text evidence="2">The sequence shown here is derived from an EMBL/GenBank/DDBJ whole genome shotgun (WGS) entry which is preliminary data.</text>
</comment>
<dbReference type="AlphaFoldDB" id="A0A2C5W0I5"/>